<keyword evidence="3" id="KW-1185">Reference proteome</keyword>
<comment type="caution">
    <text evidence="2">The sequence shown here is derived from an EMBL/GenBank/DDBJ whole genome shotgun (WGS) entry which is preliminary data.</text>
</comment>
<dbReference type="Proteomes" id="UP000682713">
    <property type="component" value="Unassembled WGS sequence"/>
</dbReference>
<name>A0A942TNU7_9BACI</name>
<feature type="transmembrane region" description="Helical" evidence="1">
    <location>
        <begin position="56"/>
        <end position="78"/>
    </location>
</feature>
<protein>
    <submittedName>
        <fullName evidence="2">Uncharacterized protein</fullName>
    </submittedName>
</protein>
<organism evidence="2 3">
    <name type="scientific">Lederbergia citrisecunda</name>
    <dbReference type="NCBI Taxonomy" id="2833583"/>
    <lineage>
        <taxon>Bacteria</taxon>
        <taxon>Bacillati</taxon>
        <taxon>Bacillota</taxon>
        <taxon>Bacilli</taxon>
        <taxon>Bacillales</taxon>
        <taxon>Bacillaceae</taxon>
        <taxon>Lederbergia</taxon>
    </lineage>
</organism>
<accession>A0A942TNU7</accession>
<dbReference type="EMBL" id="JAGYPJ010000001">
    <property type="protein sequence ID" value="MBS4200127.1"/>
    <property type="molecule type" value="Genomic_DNA"/>
</dbReference>
<proteinExistence type="predicted"/>
<evidence type="ECO:0000313" key="3">
    <source>
        <dbReference type="Proteomes" id="UP000682713"/>
    </source>
</evidence>
<dbReference type="RefSeq" id="WP_213110735.1">
    <property type="nucleotide sequence ID" value="NZ_JAGYPJ010000001.1"/>
</dbReference>
<reference evidence="2 3" key="1">
    <citation type="submission" date="2021-05" db="EMBL/GenBank/DDBJ databases">
        <title>Novel Bacillus species.</title>
        <authorList>
            <person name="Liu G."/>
        </authorList>
    </citation>
    <scope>NUCLEOTIDE SEQUENCE [LARGE SCALE GENOMIC DNA]</scope>
    <source>
        <strain evidence="2 3">FJAT-49732</strain>
    </source>
</reference>
<keyword evidence="1" id="KW-0812">Transmembrane</keyword>
<feature type="transmembrane region" description="Helical" evidence="1">
    <location>
        <begin position="7"/>
        <end position="29"/>
    </location>
</feature>
<dbReference type="AlphaFoldDB" id="A0A942TNU7"/>
<sequence>MKRSIIGGFLMFNGTLICLTIIILAVNYFPKVSEYRGTELWFIIFGATDIDNAQSLYLGIPFSAGIISFFLGFIVLIFEYFSKDKDKL</sequence>
<keyword evidence="1" id="KW-0472">Membrane</keyword>
<keyword evidence="1" id="KW-1133">Transmembrane helix</keyword>
<evidence type="ECO:0000256" key="1">
    <source>
        <dbReference type="SAM" id="Phobius"/>
    </source>
</evidence>
<evidence type="ECO:0000313" key="2">
    <source>
        <dbReference type="EMBL" id="MBS4200127.1"/>
    </source>
</evidence>
<gene>
    <name evidence="2" type="ORF">KHA93_10835</name>
</gene>